<feature type="transmembrane region" description="Helical" evidence="1">
    <location>
        <begin position="40"/>
        <end position="62"/>
    </location>
</feature>
<organism evidence="2 3">
    <name type="scientific">Favolaschia claudopus</name>
    <dbReference type="NCBI Taxonomy" id="2862362"/>
    <lineage>
        <taxon>Eukaryota</taxon>
        <taxon>Fungi</taxon>
        <taxon>Dikarya</taxon>
        <taxon>Basidiomycota</taxon>
        <taxon>Agaricomycotina</taxon>
        <taxon>Agaricomycetes</taxon>
        <taxon>Agaricomycetidae</taxon>
        <taxon>Agaricales</taxon>
        <taxon>Marasmiineae</taxon>
        <taxon>Mycenaceae</taxon>
        <taxon>Favolaschia</taxon>
    </lineage>
</organism>
<dbReference type="EMBL" id="JAWWNJ010000182">
    <property type="protein sequence ID" value="KAK6974609.1"/>
    <property type="molecule type" value="Genomic_DNA"/>
</dbReference>
<name>A0AAV9Z8K0_9AGAR</name>
<evidence type="ECO:0000256" key="1">
    <source>
        <dbReference type="SAM" id="Phobius"/>
    </source>
</evidence>
<dbReference type="Proteomes" id="UP001362999">
    <property type="component" value="Unassembled WGS sequence"/>
</dbReference>
<keyword evidence="3" id="KW-1185">Reference proteome</keyword>
<proteinExistence type="predicted"/>
<keyword evidence="1" id="KW-0812">Transmembrane</keyword>
<accession>A0AAV9Z8K0</accession>
<comment type="caution">
    <text evidence="2">The sequence shown here is derived from an EMBL/GenBank/DDBJ whole genome shotgun (WGS) entry which is preliminary data.</text>
</comment>
<evidence type="ECO:0000313" key="3">
    <source>
        <dbReference type="Proteomes" id="UP001362999"/>
    </source>
</evidence>
<dbReference type="AlphaFoldDB" id="A0AAV9Z8K0"/>
<sequence length="77" mass="8463">MSSGLTQVVDKRVQQPLRKKVQVRVDVIVDAAERRSLKCLLLSTSTILSPLLAASLHGLVLLRRSAPPTSFHLPPPR</sequence>
<protein>
    <submittedName>
        <fullName evidence="2">Uncharacterized protein</fullName>
    </submittedName>
</protein>
<evidence type="ECO:0000313" key="2">
    <source>
        <dbReference type="EMBL" id="KAK6974609.1"/>
    </source>
</evidence>
<keyword evidence="1" id="KW-0472">Membrane</keyword>
<gene>
    <name evidence="2" type="ORF">R3P38DRAFT_3296534</name>
</gene>
<reference evidence="2 3" key="1">
    <citation type="journal article" date="2024" name="J Genomics">
        <title>Draft genome sequencing and assembly of Favolaschia claudopus CIRM-BRFM 2984 isolated from oak limbs.</title>
        <authorList>
            <person name="Navarro D."/>
            <person name="Drula E."/>
            <person name="Chaduli D."/>
            <person name="Cazenave R."/>
            <person name="Ahrendt S."/>
            <person name="Wang J."/>
            <person name="Lipzen A."/>
            <person name="Daum C."/>
            <person name="Barry K."/>
            <person name="Grigoriev I.V."/>
            <person name="Favel A."/>
            <person name="Rosso M.N."/>
            <person name="Martin F."/>
        </authorList>
    </citation>
    <scope>NUCLEOTIDE SEQUENCE [LARGE SCALE GENOMIC DNA]</scope>
    <source>
        <strain evidence="2 3">CIRM-BRFM 2984</strain>
    </source>
</reference>
<keyword evidence="1" id="KW-1133">Transmembrane helix</keyword>